<sequence length="199" mass="21300">MLEQHIQQHFIDSADLHYQVSQEMSESVASAIHALLACVTSGNKVMCCGNGLSWAQAAQFAAMCISGMERERPELAAMVLDNGALAQAQLGSSLTAEGHAQTLARQVRTLGQPGDLLLVISADGHDRALLGAVDAAHERDMSTVVLTGRTGGLLANALSETDVLMRVPHDRSTRVREVHQLVLHCLIDGIDTQLLGEEE</sequence>
<dbReference type="GO" id="GO:0097367">
    <property type="term" value="F:carbohydrate derivative binding"/>
    <property type="evidence" value="ECO:0007669"/>
    <property type="project" value="InterPro"/>
</dbReference>
<dbReference type="CDD" id="cd05006">
    <property type="entry name" value="SIS_GmhA"/>
    <property type="match status" value="1"/>
</dbReference>
<dbReference type="AlphaFoldDB" id="A0A7G5EBN0"/>
<dbReference type="KEGG" id="cpis:HS961_00320"/>
<dbReference type="SUPFAM" id="SSF53697">
    <property type="entry name" value="SIS domain"/>
    <property type="match status" value="1"/>
</dbReference>
<dbReference type="InterPro" id="IPR035461">
    <property type="entry name" value="GmhA/DiaA"/>
</dbReference>
<dbReference type="InterPro" id="IPR050099">
    <property type="entry name" value="SIS_GmhA/DiaA_subfam"/>
</dbReference>
<dbReference type="InterPro" id="IPR046348">
    <property type="entry name" value="SIS_dom_sf"/>
</dbReference>
<evidence type="ECO:0000259" key="1">
    <source>
        <dbReference type="PROSITE" id="PS51464"/>
    </source>
</evidence>
<feature type="domain" description="SIS" evidence="1">
    <location>
        <begin position="35"/>
        <end position="199"/>
    </location>
</feature>
<protein>
    <submittedName>
        <fullName evidence="2">SIS domain-containing protein</fullName>
    </submittedName>
</protein>
<dbReference type="Proteomes" id="UP000515240">
    <property type="component" value="Chromosome"/>
</dbReference>
<gene>
    <name evidence="2" type="ORF">HS961_00320</name>
</gene>
<dbReference type="Pfam" id="PF13580">
    <property type="entry name" value="SIS_2"/>
    <property type="match status" value="1"/>
</dbReference>
<evidence type="ECO:0000313" key="2">
    <source>
        <dbReference type="EMBL" id="QMV71405.1"/>
    </source>
</evidence>
<dbReference type="PANTHER" id="PTHR30390:SF6">
    <property type="entry name" value="DNAA INITIATOR-ASSOCIATING PROTEIN DIAA"/>
    <property type="match status" value="1"/>
</dbReference>
<evidence type="ECO:0000313" key="3">
    <source>
        <dbReference type="Proteomes" id="UP000515240"/>
    </source>
</evidence>
<organism evidence="2 3">
    <name type="scientific">Comamonas piscis</name>
    <dbReference type="NCBI Taxonomy" id="1562974"/>
    <lineage>
        <taxon>Bacteria</taxon>
        <taxon>Pseudomonadati</taxon>
        <taxon>Pseudomonadota</taxon>
        <taxon>Betaproteobacteria</taxon>
        <taxon>Burkholderiales</taxon>
        <taxon>Comamonadaceae</taxon>
        <taxon>Comamonas</taxon>
    </lineage>
</organism>
<dbReference type="PANTHER" id="PTHR30390">
    <property type="entry name" value="SEDOHEPTULOSE 7-PHOSPHATE ISOMERASE / DNAA INITIATOR-ASSOCIATING FACTOR FOR REPLICATION INITIATION"/>
    <property type="match status" value="1"/>
</dbReference>
<keyword evidence="3" id="KW-1185">Reference proteome</keyword>
<dbReference type="InterPro" id="IPR001347">
    <property type="entry name" value="SIS_dom"/>
</dbReference>
<dbReference type="GO" id="GO:1901135">
    <property type="term" value="P:carbohydrate derivative metabolic process"/>
    <property type="evidence" value="ECO:0007669"/>
    <property type="project" value="InterPro"/>
</dbReference>
<dbReference type="EMBL" id="CP058554">
    <property type="protein sequence ID" value="QMV71405.1"/>
    <property type="molecule type" value="Genomic_DNA"/>
</dbReference>
<name>A0A7G5EBN0_9BURK</name>
<dbReference type="PROSITE" id="PS51464">
    <property type="entry name" value="SIS"/>
    <property type="match status" value="1"/>
</dbReference>
<accession>A0A7G5EBN0</accession>
<dbReference type="Gene3D" id="3.40.50.10490">
    <property type="entry name" value="Glucose-6-phosphate isomerase like protein, domain 1"/>
    <property type="match status" value="1"/>
</dbReference>
<reference evidence="2 3" key="1">
    <citation type="journal article" date="2020" name="G3 (Bethesda)">
        <title>CeMbio - The Caenorhabditis elegans Microbiome Resource.</title>
        <authorList>
            <person name="Dirksen P."/>
            <person name="Assie A."/>
            <person name="Zimmermann J."/>
            <person name="Zhang F."/>
            <person name="Tietje A.M."/>
            <person name="Marsh S.A."/>
            <person name="Felix M.A."/>
            <person name="Shapira M."/>
            <person name="Kaleta C."/>
            <person name="Schulenburg H."/>
            <person name="Samuel B."/>
        </authorList>
    </citation>
    <scope>NUCLEOTIDE SEQUENCE [LARGE SCALE GENOMIC DNA]</scope>
    <source>
        <strain evidence="2 3">BIGb0172</strain>
    </source>
</reference>
<dbReference type="RefSeq" id="WP_182325851.1">
    <property type="nucleotide sequence ID" value="NZ_CP058554.1"/>
</dbReference>
<proteinExistence type="predicted"/>